<dbReference type="Proteomes" id="UP000018227">
    <property type="component" value="Unassembled WGS sequence"/>
</dbReference>
<keyword evidence="2" id="KW-1185">Reference proteome</keyword>
<dbReference type="AlphaFoldDB" id="V2Y5V5"/>
<dbReference type="InterPro" id="IPR043472">
    <property type="entry name" value="Macro_dom-like"/>
</dbReference>
<sequence>MRIISIAFPLLATGTYGFHKDIGVDVAVSAFTEFLEEYEMEITLVVFGNDAVNVSGKLAYEVRSFVDDKYVKEALEADLKNIYKESFEKRLNN</sequence>
<evidence type="ECO:0008006" key="3">
    <source>
        <dbReference type="Google" id="ProtNLM"/>
    </source>
</evidence>
<gene>
    <name evidence="1" type="ORF">GCWU0000282_001188</name>
</gene>
<name>V2Y5V5_9FIRM</name>
<dbReference type="STRING" id="592026.GCWU0000282_001188"/>
<evidence type="ECO:0000313" key="1">
    <source>
        <dbReference type="EMBL" id="ESL03477.1"/>
    </source>
</evidence>
<dbReference type="eggNOG" id="COG2110">
    <property type="taxonomic scope" value="Bacteria"/>
</dbReference>
<accession>V2Y5V5</accession>
<dbReference type="EMBL" id="ACIL03000009">
    <property type="protein sequence ID" value="ESL03477.1"/>
    <property type="molecule type" value="Genomic_DNA"/>
</dbReference>
<protein>
    <recommendedName>
        <fullName evidence="3">Macro domain-containing protein</fullName>
    </recommendedName>
</protein>
<organism evidence="1 2">
    <name type="scientific">Catonella morbi ATCC 51271</name>
    <dbReference type="NCBI Taxonomy" id="592026"/>
    <lineage>
        <taxon>Bacteria</taxon>
        <taxon>Bacillati</taxon>
        <taxon>Bacillota</taxon>
        <taxon>Clostridia</taxon>
        <taxon>Lachnospirales</taxon>
        <taxon>Lachnospiraceae</taxon>
        <taxon>Catonella</taxon>
    </lineage>
</organism>
<reference evidence="1 2" key="1">
    <citation type="submission" date="2013-06" db="EMBL/GenBank/DDBJ databases">
        <authorList>
            <person name="Weinstock G."/>
            <person name="Sodergren E."/>
            <person name="Clifton S."/>
            <person name="Fulton L."/>
            <person name="Fulton B."/>
            <person name="Courtney L."/>
            <person name="Fronick C."/>
            <person name="Harrison M."/>
            <person name="Strong C."/>
            <person name="Farmer C."/>
            <person name="Delahaunty K."/>
            <person name="Markovic C."/>
            <person name="Hall O."/>
            <person name="Minx P."/>
            <person name="Tomlinson C."/>
            <person name="Mitreva M."/>
            <person name="Nelson J."/>
            <person name="Hou S."/>
            <person name="Wollam A."/>
            <person name="Pepin K.H."/>
            <person name="Johnson M."/>
            <person name="Bhonagiri V."/>
            <person name="Nash W.E."/>
            <person name="Warren W."/>
            <person name="Chinwalla A."/>
            <person name="Mardis E.R."/>
            <person name="Wilson R.K."/>
        </authorList>
    </citation>
    <scope>NUCLEOTIDE SEQUENCE [LARGE SCALE GENOMIC DNA]</scope>
    <source>
        <strain evidence="1 2">ATCC 51271</strain>
    </source>
</reference>
<dbReference type="HOGENOM" id="CLU_2394398_0_0_9"/>
<dbReference type="SUPFAM" id="SSF52949">
    <property type="entry name" value="Macro domain-like"/>
    <property type="match status" value="1"/>
</dbReference>
<proteinExistence type="predicted"/>
<evidence type="ECO:0000313" key="2">
    <source>
        <dbReference type="Proteomes" id="UP000018227"/>
    </source>
</evidence>
<dbReference type="Gene3D" id="3.40.220.10">
    <property type="entry name" value="Leucine Aminopeptidase, subunit E, domain 1"/>
    <property type="match status" value="1"/>
</dbReference>
<comment type="caution">
    <text evidence="1">The sequence shown here is derived from an EMBL/GenBank/DDBJ whole genome shotgun (WGS) entry which is preliminary data.</text>
</comment>